<feature type="compositionally biased region" description="Basic and acidic residues" evidence="1">
    <location>
        <begin position="368"/>
        <end position="377"/>
    </location>
</feature>
<feature type="region of interest" description="Disordered" evidence="1">
    <location>
        <begin position="1104"/>
        <end position="1198"/>
    </location>
</feature>
<feature type="compositionally biased region" description="Basic and acidic residues" evidence="1">
    <location>
        <begin position="1129"/>
        <end position="1152"/>
    </location>
</feature>
<protein>
    <submittedName>
        <fullName evidence="2">Ribonuclease, putative</fullName>
    </submittedName>
</protein>
<proteinExistence type="predicted"/>
<feature type="compositionally biased region" description="Basic residues" evidence="1">
    <location>
        <begin position="1109"/>
        <end position="1128"/>
    </location>
</feature>
<gene>
    <name evidence="2" type="ORF">PBK173_000343400</name>
</gene>
<evidence type="ECO:0000313" key="3">
    <source>
        <dbReference type="Proteomes" id="UP000069549"/>
    </source>
</evidence>
<name>A0A0Y9YP10_PLABE</name>
<feature type="compositionally biased region" description="Basic and acidic residues" evidence="1">
    <location>
        <begin position="101"/>
        <end position="112"/>
    </location>
</feature>
<evidence type="ECO:0000313" key="2">
    <source>
        <dbReference type="EMBL" id="CXI80093.1"/>
    </source>
</evidence>
<feature type="compositionally biased region" description="Basic and acidic residues" evidence="1">
    <location>
        <begin position="1020"/>
        <end position="1031"/>
    </location>
</feature>
<feature type="region of interest" description="Disordered" evidence="1">
    <location>
        <begin position="1006"/>
        <end position="1035"/>
    </location>
</feature>
<evidence type="ECO:0000256" key="1">
    <source>
        <dbReference type="SAM" id="MobiDB-lite"/>
    </source>
</evidence>
<accession>A0A0Y9YP10</accession>
<feature type="region of interest" description="Disordered" evidence="1">
    <location>
        <begin position="85"/>
        <end position="128"/>
    </location>
</feature>
<organism evidence="2 3">
    <name type="scientific">Plasmodium berghei</name>
    <dbReference type="NCBI Taxonomy" id="5821"/>
    <lineage>
        <taxon>Eukaryota</taxon>
        <taxon>Sar</taxon>
        <taxon>Alveolata</taxon>
        <taxon>Apicomplexa</taxon>
        <taxon>Aconoidasida</taxon>
        <taxon>Haemosporida</taxon>
        <taxon>Plasmodiidae</taxon>
        <taxon>Plasmodium</taxon>
        <taxon>Plasmodium (Vinckeia)</taxon>
    </lineage>
</organism>
<feature type="compositionally biased region" description="Basic residues" evidence="1">
    <location>
        <begin position="1010"/>
        <end position="1019"/>
    </location>
</feature>
<dbReference type="VEuPathDB" id="PlasmoDB:PBANKA_1230100"/>
<dbReference type="AlphaFoldDB" id="A0A0Y9YP10"/>
<sequence>MLHKKLKNQKGVKEFSYGSFKYKIAKIYAKEKQILKKIQDEKLSPEGFLEEKGNTLKKDKQLCSVINNDISNDFKNAKELILQNGGKGLGNHDNDESEQTMDEKLHQPDLKKSTKVKRKNSPLDEEIHNDSKLLHNEYEIKKKKKKKKKKAKLLPFVKDETKSSDESAESYETYEENEKGEIIKHGNDKKHKENEETEVLVKILNIIITKNKIKNIIRKYFENGFVNFVSSSMIRYIIRKAKKKINILTVESFLVKNVDINNLESTIITNKKVESFRDYVFSRQKIKTIENALVQICKILPEDFNKENFHKEFEITQFEYLRCIEVLCTYLLKKNDENTNAYKKYKTMDVFVKQILYKYMNQSSDDENVMKKEDNKGKKNKKKIKKDKGDENKDTISFINNTKENTKEDETYEFKENKNENEDTILYNLKTLNTKKEKTNICSNIRNSPLDEKAEIKNNYSSLEILKIIDNKFKKRDLEISSLKKSIESIGSNIKLLLQFNENSNVNINMLKSVSLDKNNIHKNLEGISNEMYKTEDSHVWSQNSIEGISTYQNNTQLEEKTKSLKINKNHTSKNIKDGNNSNIMMNDKKEMNEYNNFSQTNILIGNENKDTNRKIEKLLIPNFTEEISNVKGKSELEKFKENAYKFIKLINSNTDFEKNMNENDKGKLNIILNTINIEFEKLFIMMTDKKFSVKQNDKSIYTLNNDNRKLKDQGVDNNVSGINISVSQPDLVEFNELKDIIKKKKKKKSKKGNKEIKDVEILNNDSNKKSITPNELLCLQDGQINFQKKKKNDDSKKLLETNNLIEHDTKIELYKNQMGNKKGGGILDSLNFYMKTETMHSLDDSIKREDIELSKSEDNDLLFKNENDKKKKKNYFQEYMNHCNKNVKGKKTNSDNCNKPNSDESIKKDKKGNLYNYYENYNKADLCSQLTNEIINLAKEKTNLEISQTLEMFNDSKKLEPILFTNKVSSDNTTAASVKISEMKYDKVNQDEDLSLKKNIEIEKEKGKEKKSKNKTKNKKESKETKEKHVYNNNEYILNDENDKISGSSTESGDSVVYNYNIYDAIYDMNEQFSNVVKSIHMDQNITKVEVINENENEKRKDVIIEKKYKKKKEKGKKKKKERKRKRKDDIKKKKKESREEKKRLKREQMKKEKKKEKKKEETAKEKKGTDKEKEETIKKKVDNTQSDALLKKKKKF</sequence>
<dbReference type="EMBL" id="LT160032">
    <property type="protein sequence ID" value="CXI80093.1"/>
    <property type="molecule type" value="Genomic_DNA"/>
</dbReference>
<feature type="compositionally biased region" description="Basic and acidic residues" evidence="1">
    <location>
        <begin position="1160"/>
        <end position="1184"/>
    </location>
</feature>
<feature type="region of interest" description="Disordered" evidence="1">
    <location>
        <begin position="367"/>
        <end position="395"/>
    </location>
</feature>
<dbReference type="Proteomes" id="UP000069549">
    <property type="component" value="Chromosome 12"/>
</dbReference>
<reference evidence="2 3" key="1">
    <citation type="submission" date="2016-02" db="EMBL/GenBank/DDBJ databases">
        <authorList>
            <consortium name="Pathogen Informatics"/>
        </authorList>
    </citation>
    <scope>NUCLEOTIDE SEQUENCE [LARGE SCALE GENOMIC DNA]</scope>
    <source>
        <strain evidence="2 3">K173</strain>
    </source>
</reference>